<comment type="similarity">
    <text evidence="4">Belongs to the NapD family.</text>
</comment>
<keyword evidence="6" id="KW-1185">Reference proteome</keyword>
<accession>A0A158GVX0</accession>
<proteinExistence type="inferred from homology"/>
<dbReference type="Proteomes" id="UP000054740">
    <property type="component" value="Unassembled WGS sequence"/>
</dbReference>
<evidence type="ECO:0000256" key="4">
    <source>
        <dbReference type="HAMAP-Rule" id="MF_02200"/>
    </source>
</evidence>
<keyword evidence="3 4" id="KW-0143">Chaperone</keyword>
<comment type="function">
    <text evidence="4">Chaperone for NapA, the catalytic subunit of the periplasmic nitrate reductase. It binds directly and specifically to the twin-arginine signal peptide of NapA, preventing premature interaction with the Tat translocase and premature export.</text>
</comment>
<comment type="subcellular location">
    <subcellularLocation>
        <location evidence="1 4">Cytoplasm</location>
    </subcellularLocation>
</comment>
<dbReference type="GO" id="GO:0051224">
    <property type="term" value="P:negative regulation of protein transport"/>
    <property type="evidence" value="ECO:0007669"/>
    <property type="project" value="UniProtKB-UniRule"/>
</dbReference>
<dbReference type="EMBL" id="FCNY02000006">
    <property type="protein sequence ID" value="SAL36216.1"/>
    <property type="molecule type" value="Genomic_DNA"/>
</dbReference>
<dbReference type="GO" id="GO:0005737">
    <property type="term" value="C:cytoplasm"/>
    <property type="evidence" value="ECO:0007669"/>
    <property type="project" value="UniProtKB-SubCell"/>
</dbReference>
<evidence type="ECO:0000256" key="2">
    <source>
        <dbReference type="ARBA" id="ARBA00022490"/>
    </source>
</evidence>
<reference evidence="6" key="1">
    <citation type="submission" date="2016-01" db="EMBL/GenBank/DDBJ databases">
        <authorList>
            <person name="Peeters C."/>
        </authorList>
    </citation>
    <scope>NUCLEOTIDE SEQUENCE [LARGE SCALE GENOMIC DNA]</scope>
</reference>
<evidence type="ECO:0000256" key="3">
    <source>
        <dbReference type="ARBA" id="ARBA00023186"/>
    </source>
</evidence>
<dbReference type="PANTHER" id="PTHR38603">
    <property type="entry name" value="CHAPERONE NAPD"/>
    <property type="match status" value="1"/>
</dbReference>
<dbReference type="Gene3D" id="3.30.70.920">
    <property type="match status" value="1"/>
</dbReference>
<dbReference type="GO" id="GO:0005048">
    <property type="term" value="F:signal sequence binding"/>
    <property type="evidence" value="ECO:0007669"/>
    <property type="project" value="UniProtKB-UniRule"/>
</dbReference>
<name>A0A158GVX0_CABCO</name>
<comment type="subunit">
    <text evidence="4">Interacts with the cytoplasmic NapA precursor.</text>
</comment>
<sequence length="112" mass="12087">MPVDNNDRYGDKTDTSCEFHIAGVVVYARIEALQHVMHALAALPGAQVHGASADGKIVLTLEGDRSSYVAEQLHAVQAIADVVSTALVYQHHEHADSLNEDIADETDSSRVH</sequence>
<dbReference type="Pfam" id="PF03927">
    <property type="entry name" value="NapD"/>
    <property type="match status" value="1"/>
</dbReference>
<dbReference type="AlphaFoldDB" id="A0A158GVX0"/>
<dbReference type="HAMAP" id="MF_02200">
    <property type="entry name" value="NapD"/>
    <property type="match status" value="1"/>
</dbReference>
<gene>
    <name evidence="4" type="primary">napD</name>
    <name evidence="5" type="ORF">AWB70_02550</name>
</gene>
<dbReference type="InterPro" id="IPR005623">
    <property type="entry name" value="Chaperone_NapD_NO3_reduct"/>
</dbReference>
<organism evidence="5 6">
    <name type="scientific">Caballeronia cordobensis</name>
    <name type="common">Burkholderia cordobensis</name>
    <dbReference type="NCBI Taxonomy" id="1353886"/>
    <lineage>
        <taxon>Bacteria</taxon>
        <taxon>Pseudomonadati</taxon>
        <taxon>Pseudomonadota</taxon>
        <taxon>Betaproteobacteria</taxon>
        <taxon>Burkholderiales</taxon>
        <taxon>Burkholderiaceae</taxon>
        <taxon>Caballeronia</taxon>
    </lineage>
</organism>
<protein>
    <recommendedName>
        <fullName evidence="4">Chaperone NapD</fullName>
    </recommendedName>
    <alternativeName>
        <fullName evidence="4">NapA signal peptide-binding chaperone NapD</fullName>
    </alternativeName>
</protein>
<evidence type="ECO:0000313" key="6">
    <source>
        <dbReference type="Proteomes" id="UP000054740"/>
    </source>
</evidence>
<keyword evidence="2 4" id="KW-0963">Cytoplasm</keyword>
<dbReference type="RefSeq" id="WP_063786750.1">
    <property type="nucleotide sequence ID" value="NZ_FCNY02000006.1"/>
</dbReference>
<evidence type="ECO:0000256" key="1">
    <source>
        <dbReference type="ARBA" id="ARBA00004496"/>
    </source>
</evidence>
<dbReference type="PANTHER" id="PTHR38603:SF1">
    <property type="entry name" value="CHAPERONE NAPD"/>
    <property type="match status" value="1"/>
</dbReference>
<evidence type="ECO:0000313" key="5">
    <source>
        <dbReference type="EMBL" id="SAL36216.1"/>
    </source>
</evidence>